<accession>A0A6G1MAZ8</accession>
<evidence type="ECO:0000313" key="2">
    <source>
        <dbReference type="Proteomes" id="UP000483672"/>
    </source>
</evidence>
<sequence>MHLHVFSRYCLFILSFPTFFSFSYGLLPVRCDESTLPPENPGLTSTKFTRNLDNYLEILSTTAVFRNFKNSISEDMKFLYVFLSYIYHPNSLGPRSTLPVAALANLYKLIVGLKLHCFESAFHLAKTLIQVDEVEAYVPVSLPDSASTADTNPLWMEDEEPNSARRFQYINDNIAKNIVGRLGTLIYQYDQILLFAVDGWTPEQIFSIRKFRAAYEAFRNDTVTITNKSKYAGLNPSMRQRELSREELKAMVDDPAAVY</sequence>
<reference evidence="1 2" key="1">
    <citation type="submission" date="2019-06" db="EMBL/GenBank/DDBJ databases">
        <authorList>
            <person name="Palmer J.M."/>
        </authorList>
    </citation>
    <scope>NUCLEOTIDE SEQUENCE [LARGE SCALE GENOMIC DNA]</scope>
    <source>
        <strain evidence="1 2">TWF191</strain>
    </source>
</reference>
<dbReference type="AlphaFoldDB" id="A0A6G1MAZ8"/>
<protein>
    <submittedName>
        <fullName evidence="1">Uncharacterized protein</fullName>
    </submittedName>
</protein>
<organism evidence="1 2">
    <name type="scientific">Orbilia oligospora</name>
    <name type="common">Nematode-trapping fungus</name>
    <name type="synonym">Arthrobotrys oligospora</name>
    <dbReference type="NCBI Taxonomy" id="2813651"/>
    <lineage>
        <taxon>Eukaryota</taxon>
        <taxon>Fungi</taxon>
        <taxon>Dikarya</taxon>
        <taxon>Ascomycota</taxon>
        <taxon>Pezizomycotina</taxon>
        <taxon>Orbiliomycetes</taxon>
        <taxon>Orbiliales</taxon>
        <taxon>Orbiliaceae</taxon>
        <taxon>Orbilia</taxon>
    </lineage>
</organism>
<name>A0A6G1MAZ8_ORBOL</name>
<dbReference type="EMBL" id="WIPF01000022">
    <property type="protein sequence ID" value="KAF3226697.1"/>
    <property type="molecule type" value="Genomic_DNA"/>
</dbReference>
<comment type="caution">
    <text evidence="1">The sequence shown here is derived from an EMBL/GenBank/DDBJ whole genome shotgun (WGS) entry which is preliminary data.</text>
</comment>
<evidence type="ECO:0000313" key="1">
    <source>
        <dbReference type="EMBL" id="KAF3226697.1"/>
    </source>
</evidence>
<proteinExistence type="predicted"/>
<dbReference type="Proteomes" id="UP000483672">
    <property type="component" value="Unassembled WGS sequence"/>
</dbReference>
<gene>
    <name evidence="1" type="ORF">TWF191_004521</name>
</gene>